<gene>
    <name evidence="1" type="ORF">CEXT_374161</name>
</gene>
<keyword evidence="2" id="KW-1185">Reference proteome</keyword>
<organism evidence="1 2">
    <name type="scientific">Caerostris extrusa</name>
    <name type="common">Bark spider</name>
    <name type="synonym">Caerostris bankana</name>
    <dbReference type="NCBI Taxonomy" id="172846"/>
    <lineage>
        <taxon>Eukaryota</taxon>
        <taxon>Metazoa</taxon>
        <taxon>Ecdysozoa</taxon>
        <taxon>Arthropoda</taxon>
        <taxon>Chelicerata</taxon>
        <taxon>Arachnida</taxon>
        <taxon>Araneae</taxon>
        <taxon>Araneomorphae</taxon>
        <taxon>Entelegynae</taxon>
        <taxon>Araneoidea</taxon>
        <taxon>Araneidae</taxon>
        <taxon>Caerostris</taxon>
    </lineage>
</organism>
<protein>
    <submittedName>
        <fullName evidence="1">Uncharacterized protein</fullName>
    </submittedName>
</protein>
<evidence type="ECO:0000313" key="2">
    <source>
        <dbReference type="Proteomes" id="UP001054945"/>
    </source>
</evidence>
<proteinExistence type="predicted"/>
<dbReference type="AlphaFoldDB" id="A0AAV4Y4Y8"/>
<reference evidence="1 2" key="1">
    <citation type="submission" date="2021-06" db="EMBL/GenBank/DDBJ databases">
        <title>Caerostris extrusa draft genome.</title>
        <authorList>
            <person name="Kono N."/>
            <person name="Arakawa K."/>
        </authorList>
    </citation>
    <scope>NUCLEOTIDE SEQUENCE [LARGE SCALE GENOMIC DNA]</scope>
</reference>
<comment type="caution">
    <text evidence="1">The sequence shown here is derived from an EMBL/GenBank/DDBJ whole genome shotgun (WGS) entry which is preliminary data.</text>
</comment>
<dbReference type="EMBL" id="BPLR01001391">
    <property type="protein sequence ID" value="GIZ02070.1"/>
    <property type="molecule type" value="Genomic_DNA"/>
</dbReference>
<accession>A0AAV4Y4Y8</accession>
<evidence type="ECO:0000313" key="1">
    <source>
        <dbReference type="EMBL" id="GIZ02070.1"/>
    </source>
</evidence>
<sequence>MAIIKCPLPKPLIIVGAKRNVIPSKAEDDIAIPEVGNPPGMGRNWIIIRSPLPLIMGWVKCSLSTLFFRSSRKGGGDSRAPE</sequence>
<dbReference type="Proteomes" id="UP001054945">
    <property type="component" value="Unassembled WGS sequence"/>
</dbReference>
<name>A0AAV4Y4Y8_CAEEX</name>